<feature type="chain" id="PRO_5001905010" description="Endonuclease" evidence="7">
    <location>
        <begin position="19"/>
        <end position="254"/>
    </location>
</feature>
<dbReference type="CDD" id="cd11010">
    <property type="entry name" value="S1-P1_nuclease"/>
    <property type="match status" value="1"/>
</dbReference>
<dbReference type="PANTHER" id="PTHR33146">
    <property type="entry name" value="ENDONUCLEASE 4"/>
    <property type="match status" value="1"/>
</dbReference>
<dbReference type="InterPro" id="IPR003154">
    <property type="entry name" value="S1/P1nuclease"/>
</dbReference>
<dbReference type="AlphaFoldDB" id="A0A094J9P5"/>
<evidence type="ECO:0000256" key="1">
    <source>
        <dbReference type="ARBA" id="ARBA00022722"/>
    </source>
</evidence>
<dbReference type="EMBL" id="JPEO01000015">
    <property type="protein sequence ID" value="KFZ36645.1"/>
    <property type="molecule type" value="Genomic_DNA"/>
</dbReference>
<dbReference type="GO" id="GO:0016788">
    <property type="term" value="F:hydrolase activity, acting on ester bonds"/>
    <property type="evidence" value="ECO:0007669"/>
    <property type="project" value="InterPro"/>
</dbReference>
<evidence type="ECO:0000256" key="3">
    <source>
        <dbReference type="ARBA" id="ARBA00022759"/>
    </source>
</evidence>
<dbReference type="GO" id="GO:0004519">
    <property type="term" value="F:endonuclease activity"/>
    <property type="evidence" value="ECO:0007669"/>
    <property type="project" value="UniProtKB-KW"/>
</dbReference>
<comment type="caution">
    <text evidence="8">The sequence shown here is derived from an EMBL/GenBank/DDBJ whole genome shotgun (WGS) entry which is preliminary data.</text>
</comment>
<evidence type="ECO:0008006" key="10">
    <source>
        <dbReference type="Google" id="ProtNLM"/>
    </source>
</evidence>
<evidence type="ECO:0000256" key="4">
    <source>
        <dbReference type="ARBA" id="ARBA00022801"/>
    </source>
</evidence>
<dbReference type="STRING" id="1515746.HR45_15220"/>
<evidence type="ECO:0000256" key="2">
    <source>
        <dbReference type="ARBA" id="ARBA00022723"/>
    </source>
</evidence>
<protein>
    <recommendedName>
        <fullName evidence="10">Endonuclease</fullName>
    </recommendedName>
</protein>
<evidence type="ECO:0000256" key="5">
    <source>
        <dbReference type="ARBA" id="ARBA00023157"/>
    </source>
</evidence>
<keyword evidence="2" id="KW-0479">Metal-binding</keyword>
<dbReference type="RefSeq" id="WP_037444485.1">
    <property type="nucleotide sequence ID" value="NZ_JPEO01000015.1"/>
</dbReference>
<keyword evidence="7" id="KW-0732">Signal</keyword>
<keyword evidence="3" id="KW-0255">Endonuclease</keyword>
<dbReference type="SUPFAM" id="SSF48537">
    <property type="entry name" value="Phospholipase C/P1 nuclease"/>
    <property type="match status" value="1"/>
</dbReference>
<dbReference type="GO" id="GO:0046872">
    <property type="term" value="F:metal ion binding"/>
    <property type="evidence" value="ECO:0007669"/>
    <property type="project" value="UniProtKB-KW"/>
</dbReference>
<evidence type="ECO:0000256" key="6">
    <source>
        <dbReference type="ARBA" id="ARBA00023180"/>
    </source>
</evidence>
<dbReference type="Gene3D" id="1.10.575.10">
    <property type="entry name" value="P1 Nuclease"/>
    <property type="match status" value="1"/>
</dbReference>
<keyword evidence="5" id="KW-1015">Disulfide bond</keyword>
<keyword evidence="9" id="KW-1185">Reference proteome</keyword>
<sequence length="254" mass="28412">MYRLFGLLLLAFTSQVHAWGFTGHKAFCEAAFDLTQPSTQKALSAIAAKQGEYHSFAEACTWADDIKKDHKWDWSKHLHYVNIAHNDHHLSASDCPKKGCVLSGIDEMQAKLKKDPQDWQALFFLAHFVGDLHQPMHVSYADDWGGNKTKVSFFGKPANLHGIWDYGIIEHLIGNDWKGWGDQLASKASAADASGTPAQWGNESLQLTQQIYQGYHENAQLGQAYIDANAPLIEQRIEKGAERLAKMLDAIYAN</sequence>
<dbReference type="Proteomes" id="UP000029264">
    <property type="component" value="Unassembled WGS sequence"/>
</dbReference>
<evidence type="ECO:0000313" key="8">
    <source>
        <dbReference type="EMBL" id="KFZ36645.1"/>
    </source>
</evidence>
<dbReference type="InterPro" id="IPR008947">
    <property type="entry name" value="PLipase_C/P1_nuclease_dom_sf"/>
</dbReference>
<name>A0A094J9P5_9GAMM</name>
<gene>
    <name evidence="8" type="ORF">HR45_15220</name>
</gene>
<proteinExistence type="predicted"/>
<keyword evidence="6" id="KW-0325">Glycoprotein</keyword>
<organism evidence="8 9">
    <name type="scientific">Shewanella mangrovi</name>
    <dbReference type="NCBI Taxonomy" id="1515746"/>
    <lineage>
        <taxon>Bacteria</taxon>
        <taxon>Pseudomonadati</taxon>
        <taxon>Pseudomonadota</taxon>
        <taxon>Gammaproteobacteria</taxon>
        <taxon>Alteromonadales</taxon>
        <taxon>Shewanellaceae</taxon>
        <taxon>Shewanella</taxon>
    </lineage>
</organism>
<feature type="signal peptide" evidence="7">
    <location>
        <begin position="1"/>
        <end position="18"/>
    </location>
</feature>
<dbReference type="GO" id="GO:0006308">
    <property type="term" value="P:DNA catabolic process"/>
    <property type="evidence" value="ECO:0007669"/>
    <property type="project" value="InterPro"/>
</dbReference>
<evidence type="ECO:0000256" key="7">
    <source>
        <dbReference type="SAM" id="SignalP"/>
    </source>
</evidence>
<evidence type="ECO:0000313" key="9">
    <source>
        <dbReference type="Proteomes" id="UP000029264"/>
    </source>
</evidence>
<accession>A0A094J9P5</accession>
<dbReference type="GO" id="GO:0003676">
    <property type="term" value="F:nucleic acid binding"/>
    <property type="evidence" value="ECO:0007669"/>
    <property type="project" value="InterPro"/>
</dbReference>
<dbReference type="Pfam" id="PF02265">
    <property type="entry name" value="S1-P1_nuclease"/>
    <property type="match status" value="1"/>
</dbReference>
<keyword evidence="4" id="KW-0378">Hydrolase</keyword>
<keyword evidence="1" id="KW-0540">Nuclease</keyword>
<dbReference type="PANTHER" id="PTHR33146:SF26">
    <property type="entry name" value="ENDONUCLEASE 4"/>
    <property type="match status" value="1"/>
</dbReference>
<reference evidence="8 9" key="1">
    <citation type="submission" date="2014-06" db="EMBL/GenBank/DDBJ databases">
        <title>Shewanella sp. YQH10.</title>
        <authorList>
            <person name="Liu Y."/>
            <person name="Zeng R."/>
        </authorList>
    </citation>
    <scope>NUCLEOTIDE SEQUENCE [LARGE SCALE GENOMIC DNA]</scope>
    <source>
        <strain evidence="8 9">YQH10</strain>
    </source>
</reference>
<dbReference type="eggNOG" id="ENOG502Z82C">
    <property type="taxonomic scope" value="Bacteria"/>
</dbReference>
<dbReference type="OrthoDB" id="267579at2"/>